<keyword evidence="6 9" id="KW-0812">Transmembrane</keyword>
<evidence type="ECO:0000256" key="3">
    <source>
        <dbReference type="ARBA" id="ARBA00006263"/>
    </source>
</evidence>
<comment type="subcellular location">
    <subcellularLocation>
        <location evidence="1 9">Cell membrane</location>
        <topology evidence="1 9">Multi-pass membrane protein</topology>
    </subcellularLocation>
</comment>
<gene>
    <name evidence="9" type="primary">cobD</name>
    <name evidence="11" type="ORF">HD596_000518</name>
</gene>
<dbReference type="GO" id="GO:0009236">
    <property type="term" value="P:cobalamin biosynthetic process"/>
    <property type="evidence" value="ECO:0007669"/>
    <property type="project" value="UniProtKB-UniRule"/>
</dbReference>
<evidence type="ECO:0000313" key="12">
    <source>
        <dbReference type="Proteomes" id="UP000579153"/>
    </source>
</evidence>
<evidence type="ECO:0000256" key="5">
    <source>
        <dbReference type="ARBA" id="ARBA00022573"/>
    </source>
</evidence>
<dbReference type="HAMAP" id="MF_00024">
    <property type="entry name" value="CobD_CbiB"/>
    <property type="match status" value="1"/>
</dbReference>
<dbReference type="PANTHER" id="PTHR34308">
    <property type="entry name" value="COBALAMIN BIOSYNTHESIS PROTEIN CBIB"/>
    <property type="match status" value="1"/>
</dbReference>
<dbReference type="EMBL" id="JACHMB010000001">
    <property type="protein sequence ID" value="MBB5773762.1"/>
    <property type="molecule type" value="Genomic_DNA"/>
</dbReference>
<evidence type="ECO:0000256" key="6">
    <source>
        <dbReference type="ARBA" id="ARBA00022692"/>
    </source>
</evidence>
<evidence type="ECO:0000313" key="11">
    <source>
        <dbReference type="EMBL" id="MBB5773762.1"/>
    </source>
</evidence>
<dbReference type="Pfam" id="PF03186">
    <property type="entry name" value="CobD_Cbib"/>
    <property type="match status" value="2"/>
</dbReference>
<comment type="similarity">
    <text evidence="3 9">Belongs to the CobD/CbiB family.</text>
</comment>
<keyword evidence="8 9" id="KW-0472">Membrane</keyword>
<keyword evidence="11" id="KW-0436">Ligase</keyword>
<dbReference type="GO" id="GO:0048472">
    <property type="term" value="F:threonine-phosphate decarboxylase activity"/>
    <property type="evidence" value="ECO:0007669"/>
    <property type="project" value="InterPro"/>
</dbReference>
<dbReference type="AlphaFoldDB" id="A0A7W9FY84"/>
<dbReference type="NCBIfam" id="TIGR00380">
    <property type="entry name" value="cobal_cbiB"/>
    <property type="match status" value="1"/>
</dbReference>
<dbReference type="GO" id="GO:0015420">
    <property type="term" value="F:ABC-type vitamin B12 transporter activity"/>
    <property type="evidence" value="ECO:0007669"/>
    <property type="project" value="UniProtKB-UniRule"/>
</dbReference>
<comment type="pathway">
    <text evidence="2 9">Cofactor biosynthesis; adenosylcobalamin biosynthesis.</text>
</comment>
<comment type="caution">
    <text evidence="11">The sequence shown here is derived from an EMBL/GenBank/DDBJ whole genome shotgun (WGS) entry which is preliminary data.</text>
</comment>
<dbReference type="GO" id="GO:0016874">
    <property type="term" value="F:ligase activity"/>
    <property type="evidence" value="ECO:0007669"/>
    <property type="project" value="UniProtKB-KW"/>
</dbReference>
<evidence type="ECO:0000256" key="10">
    <source>
        <dbReference type="SAM" id="MobiDB-lite"/>
    </source>
</evidence>
<keyword evidence="5 9" id="KW-0169">Cobalamin biosynthesis</keyword>
<organism evidence="11 12">
    <name type="scientific">Nonomuraea jabiensis</name>
    <dbReference type="NCBI Taxonomy" id="882448"/>
    <lineage>
        <taxon>Bacteria</taxon>
        <taxon>Bacillati</taxon>
        <taxon>Actinomycetota</taxon>
        <taxon>Actinomycetes</taxon>
        <taxon>Streptosporangiales</taxon>
        <taxon>Streptosporangiaceae</taxon>
        <taxon>Nonomuraea</taxon>
    </lineage>
</organism>
<accession>A0A7W9FY84</accession>
<evidence type="ECO:0000256" key="1">
    <source>
        <dbReference type="ARBA" id="ARBA00004651"/>
    </source>
</evidence>
<keyword evidence="4 9" id="KW-1003">Cell membrane</keyword>
<keyword evidence="7 9" id="KW-1133">Transmembrane helix</keyword>
<name>A0A7W9FY84_9ACTN</name>
<protein>
    <recommendedName>
        <fullName evidence="9">Cobalamin biosynthesis protein CobD</fullName>
    </recommendedName>
</protein>
<evidence type="ECO:0000256" key="2">
    <source>
        <dbReference type="ARBA" id="ARBA00004953"/>
    </source>
</evidence>
<feature type="region of interest" description="Disordered" evidence="10">
    <location>
        <begin position="111"/>
        <end position="134"/>
    </location>
</feature>
<dbReference type="RefSeq" id="WP_185067691.1">
    <property type="nucleotide sequence ID" value="NZ_JACHMB010000001.1"/>
</dbReference>
<keyword evidence="12" id="KW-1185">Reference proteome</keyword>
<dbReference type="UniPathway" id="UPA00148"/>
<reference evidence="11 12" key="1">
    <citation type="submission" date="2020-08" db="EMBL/GenBank/DDBJ databases">
        <title>Sequencing the genomes of 1000 actinobacteria strains.</title>
        <authorList>
            <person name="Klenk H.-P."/>
        </authorList>
    </citation>
    <scope>NUCLEOTIDE SEQUENCE [LARGE SCALE GENOMIC DNA]</scope>
    <source>
        <strain evidence="11 12">DSM 45507</strain>
    </source>
</reference>
<dbReference type="GO" id="GO:0005886">
    <property type="term" value="C:plasma membrane"/>
    <property type="evidence" value="ECO:0007669"/>
    <property type="project" value="UniProtKB-SubCell"/>
</dbReference>
<comment type="function">
    <text evidence="9">Converts cobyric acid to cobinamide by the addition of aminopropanol on the F carboxylic group.</text>
</comment>
<sequence length="333" mass="35035">MPAWCDPLGLALGVALDRLIADPQSAAHPVAVFGRVAAKVEKSLYADKKAHGVAHVAICVGGATALGVLAQRVPRARTVVTAVATWAVLGGTTLAREGEYMADALEGHHLEGDDLEGDDLEGDGRKGDGRKGDGLERARARLPHLCGRDPSHLEAKELARATVESLAENTSDAVVAPLFWGAVAGVPGLLAYRAINTLDAMVGHRSPRYERFGWAAARLDDVANYVPARLTGLLTVLTGPDPGRALAVLRRDGHRHPSPNAGRCEAAFAGALGVTLGGTNVYQGRTEHRPTMGDGPEPDVKDIRRAVRLTRAVSLAAAGAAVLTAWALRNRRK</sequence>
<dbReference type="Proteomes" id="UP000579153">
    <property type="component" value="Unassembled WGS sequence"/>
</dbReference>
<evidence type="ECO:0000256" key="4">
    <source>
        <dbReference type="ARBA" id="ARBA00022475"/>
    </source>
</evidence>
<evidence type="ECO:0000256" key="8">
    <source>
        <dbReference type="ARBA" id="ARBA00023136"/>
    </source>
</evidence>
<feature type="compositionally biased region" description="Basic and acidic residues" evidence="10">
    <location>
        <begin position="122"/>
        <end position="134"/>
    </location>
</feature>
<evidence type="ECO:0000256" key="9">
    <source>
        <dbReference type="HAMAP-Rule" id="MF_00024"/>
    </source>
</evidence>
<dbReference type="InterPro" id="IPR004485">
    <property type="entry name" value="Cobalamin_biosynth_CobD/CbiB"/>
</dbReference>
<dbReference type="PANTHER" id="PTHR34308:SF1">
    <property type="entry name" value="COBALAMIN BIOSYNTHESIS PROTEIN CBIB"/>
    <property type="match status" value="1"/>
</dbReference>
<evidence type="ECO:0000256" key="7">
    <source>
        <dbReference type="ARBA" id="ARBA00022989"/>
    </source>
</evidence>
<proteinExistence type="inferred from homology"/>